<dbReference type="PANTHER" id="PTHR48464">
    <property type="match status" value="1"/>
</dbReference>
<reference evidence="2" key="1">
    <citation type="submission" date="2025-08" db="UniProtKB">
        <authorList>
            <consortium name="RefSeq"/>
        </authorList>
    </citation>
    <scope>IDENTIFICATION</scope>
    <source>
        <tissue evidence="2">Leaf</tissue>
    </source>
</reference>
<sequence length="197" mass="22911">MSFAPIEVDLEEYIQSNVAVEEDSICAIDPIDIWNNWRMELANQMFNKRNAFKEDYLIKLENVLATKLPNANLNAKPHIESRINTLKKEWVIIYDIRNSFPSFNELSDICARDRATGKDAQTIIDILEEKQECNDTINEETEVQELDRILSQVKGLTMMEMVITSIKLSKSPTFMFVFFSVAPDRSLEWLRTFLVDH</sequence>
<dbReference type="PANTHER" id="PTHR48464:SF1">
    <property type="entry name" value="MYB_SANT-LIKE DOMAIN-CONTAINING PROTEIN"/>
    <property type="match status" value="1"/>
</dbReference>
<dbReference type="GeneID" id="110426404"/>
<organism evidence="1 2">
    <name type="scientific">Herrania umbratica</name>
    <dbReference type="NCBI Taxonomy" id="108875"/>
    <lineage>
        <taxon>Eukaryota</taxon>
        <taxon>Viridiplantae</taxon>
        <taxon>Streptophyta</taxon>
        <taxon>Embryophyta</taxon>
        <taxon>Tracheophyta</taxon>
        <taxon>Spermatophyta</taxon>
        <taxon>Magnoliopsida</taxon>
        <taxon>eudicotyledons</taxon>
        <taxon>Gunneridae</taxon>
        <taxon>Pentapetalae</taxon>
        <taxon>rosids</taxon>
        <taxon>malvids</taxon>
        <taxon>Malvales</taxon>
        <taxon>Malvaceae</taxon>
        <taxon>Byttnerioideae</taxon>
        <taxon>Herrania</taxon>
    </lineage>
</organism>
<dbReference type="Proteomes" id="UP000504621">
    <property type="component" value="Unplaced"/>
</dbReference>
<dbReference type="AlphaFoldDB" id="A0A6J1BCQ7"/>
<evidence type="ECO:0000313" key="1">
    <source>
        <dbReference type="Proteomes" id="UP000504621"/>
    </source>
</evidence>
<proteinExistence type="predicted"/>
<evidence type="ECO:0000313" key="2">
    <source>
        <dbReference type="RefSeq" id="XP_021297292.1"/>
    </source>
</evidence>
<protein>
    <submittedName>
        <fullName evidence="2">Uncharacterized protein LOC110426404</fullName>
    </submittedName>
</protein>
<dbReference type="OrthoDB" id="618098at2759"/>
<gene>
    <name evidence="2" type="primary">LOC110426404</name>
</gene>
<dbReference type="RefSeq" id="XP_021297292.1">
    <property type="nucleotide sequence ID" value="XM_021441617.1"/>
</dbReference>
<accession>A0A6J1BCQ7</accession>
<keyword evidence="1" id="KW-1185">Reference proteome</keyword>
<name>A0A6J1BCQ7_9ROSI</name>